<dbReference type="Pfam" id="PF05721">
    <property type="entry name" value="PhyH"/>
    <property type="match status" value="1"/>
</dbReference>
<dbReference type="PANTHER" id="PTHR31630">
    <property type="entry name" value="PHYTANOYL-COA DIOXYGENASE-RELATED-RELATED"/>
    <property type="match status" value="1"/>
</dbReference>
<dbReference type="Proteomes" id="UP001164286">
    <property type="component" value="Unassembled WGS sequence"/>
</dbReference>
<evidence type="ECO:0008006" key="3">
    <source>
        <dbReference type="Google" id="ProtNLM"/>
    </source>
</evidence>
<organism evidence="1 2">
    <name type="scientific">Dioszegia hungarica</name>
    <dbReference type="NCBI Taxonomy" id="4972"/>
    <lineage>
        <taxon>Eukaryota</taxon>
        <taxon>Fungi</taxon>
        <taxon>Dikarya</taxon>
        <taxon>Basidiomycota</taxon>
        <taxon>Agaricomycotina</taxon>
        <taxon>Tremellomycetes</taxon>
        <taxon>Tremellales</taxon>
        <taxon>Bulleribasidiaceae</taxon>
        <taxon>Dioszegia</taxon>
    </lineage>
</organism>
<dbReference type="AlphaFoldDB" id="A0AA38H5D3"/>
<proteinExistence type="predicted"/>
<dbReference type="PANTHER" id="PTHR31630:SF6">
    <property type="entry name" value="PHYTANOYL-COA DIOXYGENASE-RELATED"/>
    <property type="match status" value="1"/>
</dbReference>
<dbReference type="InterPro" id="IPR008775">
    <property type="entry name" value="Phytyl_CoA_dOase-like"/>
</dbReference>
<sequence length="344" mass="39021">MPINTETQTLPVPLYTNPKKGSLRLRGNHVEPSAEAFPELDTKGYTVVKNVISAEKAAGYVDRMYNWLEGFGNGFKKDDRSTWRVDKLPYFSKGGLYNRHCAGQEQVAWDIRSEPALIEVFAKIWNTEELLCSVDGMNISLPLPAEDLEGDRGSAWPHVDQSPNRRFKHCVQGIMNLAENGPNDGGLMVLEGSLPLYNEYFETHEKEFMPKEGWTWRDSYHFAAEGQLQWFYDRGCTWKKVEAGPGDVILWDSRCIHYGAAARGDQPRVATYVCYKPAADIEPEMLDLRKKMMAEGHLTSHDPLLFRLTGSKIFPKERDDERTEVTKPAVLSDRALQLAGVKAY</sequence>
<gene>
    <name evidence="1" type="ORF">MKK02DRAFT_16499</name>
</gene>
<dbReference type="SUPFAM" id="SSF51197">
    <property type="entry name" value="Clavaminate synthase-like"/>
    <property type="match status" value="1"/>
</dbReference>
<evidence type="ECO:0000313" key="2">
    <source>
        <dbReference type="Proteomes" id="UP001164286"/>
    </source>
</evidence>
<protein>
    <recommendedName>
        <fullName evidence="3">Phytanoyl-CoA dioxygenase</fullName>
    </recommendedName>
</protein>
<dbReference type="RefSeq" id="XP_052944594.1">
    <property type="nucleotide sequence ID" value="XM_053085646.1"/>
</dbReference>
<name>A0AA38H5D3_9TREE</name>
<dbReference type="GeneID" id="77724847"/>
<keyword evidence="2" id="KW-1185">Reference proteome</keyword>
<comment type="caution">
    <text evidence="1">The sequence shown here is derived from an EMBL/GenBank/DDBJ whole genome shotgun (WGS) entry which is preliminary data.</text>
</comment>
<accession>A0AA38H5D3</accession>
<evidence type="ECO:0000313" key="1">
    <source>
        <dbReference type="EMBL" id="KAI9634817.1"/>
    </source>
</evidence>
<dbReference type="Gene3D" id="2.60.120.620">
    <property type="entry name" value="q2cbj1_9rhob like domain"/>
    <property type="match status" value="1"/>
</dbReference>
<reference evidence="1" key="1">
    <citation type="journal article" date="2022" name="G3 (Bethesda)">
        <title>High quality genome of the basidiomycete yeast Dioszegia hungarica PDD-24b-2 isolated from cloud water.</title>
        <authorList>
            <person name="Jarrige D."/>
            <person name="Haridas S."/>
            <person name="Bleykasten-Grosshans C."/>
            <person name="Joly M."/>
            <person name="Nadalig T."/>
            <person name="Sancelme M."/>
            <person name="Vuilleumier S."/>
            <person name="Grigoriev I.V."/>
            <person name="Amato P."/>
            <person name="Bringel F."/>
        </authorList>
    </citation>
    <scope>NUCLEOTIDE SEQUENCE</scope>
    <source>
        <strain evidence="1">PDD-24b-2</strain>
    </source>
</reference>
<dbReference type="EMBL" id="JAKWFO010000006">
    <property type="protein sequence ID" value="KAI9634817.1"/>
    <property type="molecule type" value="Genomic_DNA"/>
</dbReference>